<feature type="domain" description="N-acetyltransferase" evidence="1">
    <location>
        <begin position="8"/>
        <end position="150"/>
    </location>
</feature>
<evidence type="ECO:0000259" key="1">
    <source>
        <dbReference type="PROSITE" id="PS51186"/>
    </source>
</evidence>
<dbReference type="Pfam" id="PF13527">
    <property type="entry name" value="Acetyltransf_9"/>
    <property type="match status" value="1"/>
</dbReference>
<dbReference type="PANTHER" id="PTHR37817">
    <property type="entry name" value="N-ACETYLTRANSFERASE EIS"/>
    <property type="match status" value="1"/>
</dbReference>
<keyword evidence="2" id="KW-0808">Transferase</keyword>
<proteinExistence type="predicted"/>
<keyword evidence="3" id="KW-1185">Reference proteome</keyword>
<dbReference type="GO" id="GO:0034069">
    <property type="term" value="F:aminoglycoside N-acetyltransferase activity"/>
    <property type="evidence" value="ECO:0007669"/>
    <property type="project" value="TreeGrafter"/>
</dbReference>
<name>A0A2T0VZG3_9RHOB</name>
<dbReference type="InterPro" id="IPR000182">
    <property type="entry name" value="GNAT_dom"/>
</dbReference>
<dbReference type="AlphaFoldDB" id="A0A2T0VZG3"/>
<comment type="caution">
    <text evidence="2">The sequence shown here is derived from an EMBL/GenBank/DDBJ whole genome shotgun (WGS) entry which is preliminary data.</text>
</comment>
<dbReference type="PANTHER" id="PTHR37817:SF1">
    <property type="entry name" value="N-ACETYLTRANSFERASE EIS"/>
    <property type="match status" value="1"/>
</dbReference>
<dbReference type="OrthoDB" id="7869205at2"/>
<dbReference type="Gene3D" id="3.40.630.30">
    <property type="match status" value="1"/>
</dbReference>
<dbReference type="GO" id="GO:0030649">
    <property type="term" value="P:aminoglycoside antibiotic catabolic process"/>
    <property type="evidence" value="ECO:0007669"/>
    <property type="project" value="TreeGrafter"/>
</dbReference>
<dbReference type="InterPro" id="IPR016181">
    <property type="entry name" value="Acyl_CoA_acyltransferase"/>
</dbReference>
<dbReference type="InterPro" id="IPR051554">
    <property type="entry name" value="Acetyltransferase_Eis"/>
</dbReference>
<dbReference type="SUPFAM" id="SSF55729">
    <property type="entry name" value="Acyl-CoA N-acyltransferases (Nat)"/>
    <property type="match status" value="1"/>
</dbReference>
<evidence type="ECO:0000313" key="2">
    <source>
        <dbReference type="EMBL" id="PRY77580.1"/>
    </source>
</evidence>
<reference evidence="2 3" key="1">
    <citation type="submission" date="2018-03" db="EMBL/GenBank/DDBJ databases">
        <title>Genomic Encyclopedia of Archaeal and Bacterial Type Strains, Phase II (KMG-II): from individual species to whole genera.</title>
        <authorList>
            <person name="Goeker M."/>
        </authorList>
    </citation>
    <scope>NUCLEOTIDE SEQUENCE [LARGE SCALE GENOMIC DNA]</scope>
    <source>
        <strain evidence="2 3">DSM 101533</strain>
    </source>
</reference>
<evidence type="ECO:0000313" key="3">
    <source>
        <dbReference type="Proteomes" id="UP000238007"/>
    </source>
</evidence>
<dbReference type="EMBL" id="PVTP01000005">
    <property type="protein sequence ID" value="PRY77580.1"/>
    <property type="molecule type" value="Genomic_DNA"/>
</dbReference>
<dbReference type="PROSITE" id="PS51186">
    <property type="entry name" value="GNAT"/>
    <property type="match status" value="1"/>
</dbReference>
<sequence>MTISIETINELDLTPQTDAEIAALLMAAFVSGFGGRSYYRQRHHLRLLARDGDVLAGHVALLYRAIQSRGQLIPIIGLAEVATASTHRGQGIARTLITQSLQIAQDSQAQFALLFGDPAHYNRYGFRRAQNQLRQLDLKDGHSSAVTTAPDSGFMVAPTGHLDWDDAAEIDLMGHEF</sequence>
<gene>
    <name evidence="2" type="ORF">CLV80_10563</name>
</gene>
<dbReference type="RefSeq" id="WP_106357077.1">
    <property type="nucleotide sequence ID" value="NZ_PVTP01000005.1"/>
</dbReference>
<protein>
    <submittedName>
        <fullName evidence="2">Putative N-acetyltransferase YhbS</fullName>
    </submittedName>
</protein>
<dbReference type="Proteomes" id="UP000238007">
    <property type="component" value="Unassembled WGS sequence"/>
</dbReference>
<dbReference type="CDD" id="cd04301">
    <property type="entry name" value="NAT_SF"/>
    <property type="match status" value="1"/>
</dbReference>
<accession>A0A2T0VZG3</accession>
<organism evidence="2 3">
    <name type="scientific">Yoonia maritima</name>
    <dbReference type="NCBI Taxonomy" id="1435347"/>
    <lineage>
        <taxon>Bacteria</taxon>
        <taxon>Pseudomonadati</taxon>
        <taxon>Pseudomonadota</taxon>
        <taxon>Alphaproteobacteria</taxon>
        <taxon>Rhodobacterales</taxon>
        <taxon>Paracoccaceae</taxon>
        <taxon>Yoonia</taxon>
    </lineage>
</organism>